<feature type="signal peptide" evidence="3">
    <location>
        <begin position="1"/>
        <end position="17"/>
    </location>
</feature>
<feature type="compositionally biased region" description="Low complexity" evidence="1">
    <location>
        <begin position="239"/>
        <end position="252"/>
    </location>
</feature>
<feature type="compositionally biased region" description="Polar residues" evidence="1">
    <location>
        <begin position="174"/>
        <end position="195"/>
    </location>
</feature>
<evidence type="ECO:0000313" key="4">
    <source>
        <dbReference type="EMBL" id="ETO79939.1"/>
    </source>
</evidence>
<feature type="transmembrane region" description="Helical" evidence="2">
    <location>
        <begin position="368"/>
        <end position="387"/>
    </location>
</feature>
<name>A0A081AM28_PHYNI</name>
<proteinExistence type="predicted"/>
<keyword evidence="3" id="KW-0732">Signal</keyword>
<keyword evidence="2" id="KW-0812">Transmembrane</keyword>
<feature type="chain" id="PRO_5001754203" description="Barwin domain-containing protein" evidence="3">
    <location>
        <begin position="18"/>
        <end position="438"/>
    </location>
</feature>
<evidence type="ECO:0000256" key="2">
    <source>
        <dbReference type="SAM" id="Phobius"/>
    </source>
</evidence>
<dbReference type="EMBL" id="ANJA01001051">
    <property type="protein sequence ID" value="ETO79939.1"/>
    <property type="molecule type" value="Genomic_DNA"/>
</dbReference>
<evidence type="ECO:0008006" key="6">
    <source>
        <dbReference type="Google" id="ProtNLM"/>
    </source>
</evidence>
<feature type="compositionally biased region" description="Polar residues" evidence="1">
    <location>
        <begin position="211"/>
        <end position="230"/>
    </location>
</feature>
<evidence type="ECO:0000256" key="1">
    <source>
        <dbReference type="SAM" id="MobiDB-lite"/>
    </source>
</evidence>
<accession>A0A081AM28</accession>
<evidence type="ECO:0000313" key="5">
    <source>
        <dbReference type="Proteomes" id="UP000028582"/>
    </source>
</evidence>
<comment type="caution">
    <text evidence="4">The sequence shown here is derived from an EMBL/GenBank/DDBJ whole genome shotgun (WGS) entry which is preliminary data.</text>
</comment>
<evidence type="ECO:0000256" key="3">
    <source>
        <dbReference type="SAM" id="SignalP"/>
    </source>
</evidence>
<dbReference type="InterPro" id="IPR036908">
    <property type="entry name" value="RlpA-like_sf"/>
</dbReference>
<organism evidence="4 5">
    <name type="scientific">Phytophthora nicotianae P1976</name>
    <dbReference type="NCBI Taxonomy" id="1317066"/>
    <lineage>
        <taxon>Eukaryota</taxon>
        <taxon>Sar</taxon>
        <taxon>Stramenopiles</taxon>
        <taxon>Oomycota</taxon>
        <taxon>Peronosporomycetes</taxon>
        <taxon>Peronosporales</taxon>
        <taxon>Peronosporaceae</taxon>
        <taxon>Phytophthora</taxon>
    </lineage>
</organism>
<dbReference type="Proteomes" id="UP000028582">
    <property type="component" value="Unassembled WGS sequence"/>
</dbReference>
<feature type="compositionally biased region" description="Low complexity" evidence="1">
    <location>
        <begin position="265"/>
        <end position="283"/>
    </location>
</feature>
<sequence>MWKRSLLSLIASNAVMSLEIVVGLQEFQGQAASFSGADYADDYAVMSCARTGVAAGTTCAGKCAAVWRDGDEIGEDMSRTRQVVRIANQCANNIDGDLILTQNAFQKLSDANSNRVPIRWRCIDCLASNDGSAGSSDVGMALSMVFGGDLSLGELEYSGYADTDTPQDEIAAMENNNGNDKSTSVSESDASTGANVSEGNNIDGSDNSSNKIWSGSESNGQTQKVALTSPPTGPIPSYTQSPSASSTPMPATAVSSFDGASWSVPLTSAPSSSESSTSVFPPATTSPATGSSIGMVEIPDDETPHEDVDAHSTSLDSSRSTSITITNEKNLSTVSPLPSPTQSSRGSADGGSRDGVASPTSAVLKSPFFYASIVLGIAGSMGVIVGCRAKRKRKQHNETGTVSASRHLAMSPMYGYSQPESCPVDAQIRCSSHSIIVL</sequence>
<dbReference type="AlphaFoldDB" id="A0A081AM28"/>
<keyword evidence="2" id="KW-0472">Membrane</keyword>
<gene>
    <name evidence="4" type="ORF">F444_05442</name>
</gene>
<dbReference type="OrthoDB" id="162572at2759"/>
<feature type="compositionally biased region" description="Low complexity" evidence="1">
    <location>
        <begin position="197"/>
        <end position="210"/>
    </location>
</feature>
<protein>
    <recommendedName>
        <fullName evidence="6">Barwin domain-containing protein</fullName>
    </recommendedName>
</protein>
<feature type="region of interest" description="Disordered" evidence="1">
    <location>
        <begin position="265"/>
        <end position="358"/>
    </location>
</feature>
<feature type="region of interest" description="Disordered" evidence="1">
    <location>
        <begin position="171"/>
        <end position="252"/>
    </location>
</feature>
<feature type="compositionally biased region" description="Polar residues" evidence="1">
    <location>
        <begin position="327"/>
        <end position="342"/>
    </location>
</feature>
<keyword evidence="2" id="KW-1133">Transmembrane helix</keyword>
<dbReference type="Gene3D" id="2.40.40.10">
    <property type="entry name" value="RlpA-like domain"/>
    <property type="match status" value="1"/>
</dbReference>
<reference evidence="4 5" key="1">
    <citation type="submission" date="2013-11" db="EMBL/GenBank/DDBJ databases">
        <title>The Genome Sequence of Phytophthora parasitica P1976.</title>
        <authorList>
            <consortium name="The Broad Institute Genomics Platform"/>
            <person name="Russ C."/>
            <person name="Tyler B."/>
            <person name="Panabieres F."/>
            <person name="Shan W."/>
            <person name="Tripathy S."/>
            <person name="Grunwald N."/>
            <person name="Machado M."/>
            <person name="Johnson C.S."/>
            <person name="Walker B."/>
            <person name="Young S."/>
            <person name="Zeng Q."/>
            <person name="Gargeya S."/>
            <person name="Fitzgerald M."/>
            <person name="Haas B."/>
            <person name="Abouelleil A."/>
            <person name="Allen A.W."/>
            <person name="Alvarado L."/>
            <person name="Arachchi H.M."/>
            <person name="Berlin A.M."/>
            <person name="Chapman S.B."/>
            <person name="Gainer-Dewar J."/>
            <person name="Goldberg J."/>
            <person name="Griggs A."/>
            <person name="Gujja S."/>
            <person name="Hansen M."/>
            <person name="Howarth C."/>
            <person name="Imamovic A."/>
            <person name="Ireland A."/>
            <person name="Larimer J."/>
            <person name="McCowan C."/>
            <person name="Murphy C."/>
            <person name="Pearson M."/>
            <person name="Poon T.W."/>
            <person name="Priest M."/>
            <person name="Roberts A."/>
            <person name="Saif S."/>
            <person name="Shea T."/>
            <person name="Sisk P."/>
            <person name="Sykes S."/>
            <person name="Wortman J."/>
            <person name="Nusbaum C."/>
            <person name="Birren B."/>
        </authorList>
    </citation>
    <scope>NUCLEOTIDE SEQUENCE [LARGE SCALE GENOMIC DNA]</scope>
    <source>
        <strain evidence="4 5">P1976</strain>
    </source>
</reference>
<dbReference type="SUPFAM" id="SSF50685">
    <property type="entry name" value="Barwin-like endoglucanases"/>
    <property type="match status" value="1"/>
</dbReference>
<feature type="compositionally biased region" description="Low complexity" evidence="1">
    <location>
        <begin position="312"/>
        <end position="326"/>
    </location>
</feature>